<reference evidence="4" key="1">
    <citation type="submission" date="2020-06" db="EMBL/GenBank/DDBJ databases">
        <authorList>
            <person name="Li T."/>
            <person name="Hu X."/>
            <person name="Zhang T."/>
            <person name="Song X."/>
            <person name="Zhang H."/>
            <person name="Dai N."/>
            <person name="Sheng W."/>
            <person name="Hou X."/>
            <person name="Wei L."/>
        </authorList>
    </citation>
    <scope>NUCLEOTIDE SEQUENCE</scope>
    <source>
        <strain evidence="4">KEN8</strain>
        <tissue evidence="4">Leaf</tissue>
    </source>
</reference>
<dbReference type="GO" id="GO:0005634">
    <property type="term" value="C:nucleus"/>
    <property type="evidence" value="ECO:0007669"/>
    <property type="project" value="UniProtKB-SubCell"/>
</dbReference>
<keyword evidence="2" id="KW-0539">Nucleus</keyword>
<name>A0AAW2KD82_9LAMI</name>
<keyword evidence="3" id="KW-0472">Membrane</keyword>
<proteinExistence type="predicted"/>
<dbReference type="InterPro" id="IPR011990">
    <property type="entry name" value="TPR-like_helical_dom_sf"/>
</dbReference>
<keyword evidence="3" id="KW-1133">Transmembrane helix</keyword>
<dbReference type="AlphaFoldDB" id="A0AAW2KD82"/>
<gene>
    <name evidence="4" type="ORF">Scaly_3004300</name>
</gene>
<dbReference type="InterPro" id="IPR033053">
    <property type="entry name" value="Hir3/CABIN1"/>
</dbReference>
<evidence type="ECO:0000256" key="3">
    <source>
        <dbReference type="SAM" id="Phobius"/>
    </source>
</evidence>
<evidence type="ECO:0000313" key="4">
    <source>
        <dbReference type="EMBL" id="KAL0304880.1"/>
    </source>
</evidence>
<organism evidence="4">
    <name type="scientific">Sesamum calycinum</name>
    <dbReference type="NCBI Taxonomy" id="2727403"/>
    <lineage>
        <taxon>Eukaryota</taxon>
        <taxon>Viridiplantae</taxon>
        <taxon>Streptophyta</taxon>
        <taxon>Embryophyta</taxon>
        <taxon>Tracheophyta</taxon>
        <taxon>Spermatophyta</taxon>
        <taxon>Magnoliopsida</taxon>
        <taxon>eudicotyledons</taxon>
        <taxon>Gunneridae</taxon>
        <taxon>Pentapetalae</taxon>
        <taxon>asterids</taxon>
        <taxon>lamiids</taxon>
        <taxon>Lamiales</taxon>
        <taxon>Pedaliaceae</taxon>
        <taxon>Sesamum</taxon>
    </lineage>
</organism>
<feature type="transmembrane region" description="Helical" evidence="3">
    <location>
        <begin position="27"/>
        <end position="51"/>
    </location>
</feature>
<protein>
    <submittedName>
        <fullName evidence="4">Calcineurin-binding protein 1</fullName>
    </submittedName>
</protein>
<evidence type="ECO:0000256" key="1">
    <source>
        <dbReference type="ARBA" id="ARBA00004123"/>
    </source>
</evidence>
<dbReference type="SUPFAM" id="SSF48452">
    <property type="entry name" value="TPR-like"/>
    <property type="match status" value="1"/>
</dbReference>
<dbReference type="Gene3D" id="1.25.40.10">
    <property type="entry name" value="Tetratricopeptide repeat domain"/>
    <property type="match status" value="1"/>
</dbReference>
<comment type="caution">
    <text evidence="4">The sequence shown here is derived from an EMBL/GenBank/DDBJ whole genome shotgun (WGS) entry which is preliminary data.</text>
</comment>
<dbReference type="GO" id="GO:0031491">
    <property type="term" value="F:nucleosome binding"/>
    <property type="evidence" value="ECO:0007669"/>
    <property type="project" value="TreeGrafter"/>
</dbReference>
<comment type="subcellular location">
    <subcellularLocation>
        <location evidence="1">Nucleus</location>
    </subcellularLocation>
</comment>
<dbReference type="GO" id="GO:0006325">
    <property type="term" value="P:chromatin organization"/>
    <property type="evidence" value="ECO:0007669"/>
    <property type="project" value="InterPro"/>
</dbReference>
<dbReference type="EMBL" id="JACGWM010000442">
    <property type="protein sequence ID" value="KAL0304880.1"/>
    <property type="molecule type" value="Genomic_DNA"/>
</dbReference>
<evidence type="ECO:0000256" key="2">
    <source>
        <dbReference type="ARBA" id="ARBA00023242"/>
    </source>
</evidence>
<sequence>MFSIAAINDTDSRNQWQPLAPTKEAQARFLCFSVPIFFVGAVIDASFVNVVRFMFKKLEFHLSQLYHDGLLKLQAKDYEKARELLESVLKDPLVTSAQVENNASDGHLLQLRFLALKNLATVFLQQGPSYYESALHCYLQAVEIDSKDLLSGTN</sequence>
<accession>A0AAW2KD82</accession>
<keyword evidence="3" id="KW-0812">Transmembrane</keyword>
<dbReference type="PANTHER" id="PTHR15502:SF7">
    <property type="entry name" value="CALCINEURIN-BINDING PROTEIN CABIN-1"/>
    <property type="match status" value="1"/>
</dbReference>
<dbReference type="PANTHER" id="PTHR15502">
    <property type="entry name" value="CALCINEURIN-BINDING PROTEIN CABIN 1-RELATED"/>
    <property type="match status" value="1"/>
</dbReference>
<reference evidence="4" key="2">
    <citation type="journal article" date="2024" name="Plant">
        <title>Genomic evolution and insights into agronomic trait innovations of Sesamum species.</title>
        <authorList>
            <person name="Miao H."/>
            <person name="Wang L."/>
            <person name="Qu L."/>
            <person name="Liu H."/>
            <person name="Sun Y."/>
            <person name="Le M."/>
            <person name="Wang Q."/>
            <person name="Wei S."/>
            <person name="Zheng Y."/>
            <person name="Lin W."/>
            <person name="Duan Y."/>
            <person name="Cao H."/>
            <person name="Xiong S."/>
            <person name="Wang X."/>
            <person name="Wei L."/>
            <person name="Li C."/>
            <person name="Ma Q."/>
            <person name="Ju M."/>
            <person name="Zhao R."/>
            <person name="Li G."/>
            <person name="Mu C."/>
            <person name="Tian Q."/>
            <person name="Mei H."/>
            <person name="Zhang T."/>
            <person name="Gao T."/>
            <person name="Zhang H."/>
        </authorList>
    </citation>
    <scope>NUCLEOTIDE SEQUENCE</scope>
    <source>
        <strain evidence="4">KEN8</strain>
    </source>
</reference>